<accession>A0A136LVM6</accession>
<dbReference type="Proteomes" id="UP000070457">
    <property type="component" value="Unassembled WGS sequence"/>
</dbReference>
<evidence type="ECO:0000313" key="3">
    <source>
        <dbReference type="Proteomes" id="UP000070457"/>
    </source>
</evidence>
<name>A0A136LVM6_9BACT</name>
<sequence>MDDPYEDDDSFSPSYFDDEDTSDDEDALDSLADEFHDMDDENADEGGSFADED</sequence>
<reference evidence="2 3" key="1">
    <citation type="submission" date="2015-02" db="EMBL/GenBank/DDBJ databases">
        <title>Improved understanding of the partial-nitritation anammox process through 23 genomes representing the majority of the microbial community.</title>
        <authorList>
            <person name="Speth D.R."/>
            <person name="In T Zandt M."/>
            <person name="Guerrero Cruz S."/>
            <person name="Jetten M.S."/>
            <person name="Dutilh B.E."/>
        </authorList>
    </citation>
    <scope>NUCLEOTIDE SEQUENCE [LARGE SCALE GENOMIC DNA]</scope>
    <source>
        <strain evidence="2">OLB20</strain>
    </source>
</reference>
<gene>
    <name evidence="2" type="ORF">TR69_WS6001001513</name>
</gene>
<dbReference type="EMBL" id="JYNZ01000007">
    <property type="protein sequence ID" value="KXK25710.1"/>
    <property type="molecule type" value="Genomic_DNA"/>
</dbReference>
<evidence type="ECO:0000256" key="1">
    <source>
        <dbReference type="SAM" id="MobiDB-lite"/>
    </source>
</evidence>
<protein>
    <submittedName>
        <fullName evidence="2">Uncharacterized protein</fullName>
    </submittedName>
</protein>
<feature type="region of interest" description="Disordered" evidence="1">
    <location>
        <begin position="1"/>
        <end position="53"/>
    </location>
</feature>
<evidence type="ECO:0000313" key="2">
    <source>
        <dbReference type="EMBL" id="KXK25710.1"/>
    </source>
</evidence>
<organism evidence="2 3">
    <name type="scientific">candidate division WS6 bacterium OLB20</name>
    <dbReference type="NCBI Taxonomy" id="1617426"/>
    <lineage>
        <taxon>Bacteria</taxon>
        <taxon>Candidatus Dojkabacteria</taxon>
    </lineage>
</organism>
<dbReference type="STRING" id="1617426.TR69_WS6001001513"/>
<proteinExistence type="predicted"/>
<comment type="caution">
    <text evidence="2">The sequence shown here is derived from an EMBL/GenBank/DDBJ whole genome shotgun (WGS) entry which is preliminary data.</text>
</comment>
<dbReference type="AlphaFoldDB" id="A0A136LVM6"/>